<organism evidence="1 2">
    <name type="scientific">Streptomyces violaceolatus</name>
    <dbReference type="NCBI Taxonomy" id="67378"/>
    <lineage>
        <taxon>Bacteria</taxon>
        <taxon>Bacillati</taxon>
        <taxon>Actinomycetota</taxon>
        <taxon>Actinomycetes</taxon>
        <taxon>Kitasatosporales</taxon>
        <taxon>Streptomycetaceae</taxon>
        <taxon>Streptomyces</taxon>
        <taxon>Streptomyces violaceoruber group</taxon>
    </lineage>
</organism>
<dbReference type="Proteomes" id="UP001499989">
    <property type="component" value="Unassembled WGS sequence"/>
</dbReference>
<evidence type="ECO:0000313" key="2">
    <source>
        <dbReference type="Proteomes" id="UP001499989"/>
    </source>
</evidence>
<accession>A0ABN3TJH7</accession>
<gene>
    <name evidence="1" type="ORF">GCM10010310_79760</name>
</gene>
<evidence type="ECO:0000313" key="1">
    <source>
        <dbReference type="EMBL" id="GAA2705107.1"/>
    </source>
</evidence>
<name>A0ABN3TJH7_9ACTN</name>
<proteinExistence type="predicted"/>
<dbReference type="EMBL" id="BAAASK010000055">
    <property type="protein sequence ID" value="GAA2705107.1"/>
    <property type="molecule type" value="Genomic_DNA"/>
</dbReference>
<reference evidence="1 2" key="1">
    <citation type="journal article" date="2019" name="Int. J. Syst. Evol. Microbiol.">
        <title>The Global Catalogue of Microorganisms (GCM) 10K type strain sequencing project: providing services to taxonomists for standard genome sequencing and annotation.</title>
        <authorList>
            <consortium name="The Broad Institute Genomics Platform"/>
            <consortium name="The Broad Institute Genome Sequencing Center for Infectious Disease"/>
            <person name="Wu L."/>
            <person name="Ma J."/>
        </authorList>
    </citation>
    <scope>NUCLEOTIDE SEQUENCE [LARGE SCALE GENOMIC DNA]</scope>
    <source>
        <strain evidence="1 2">JCM 4531</strain>
    </source>
</reference>
<sequence>MQPDRRTPPAGRGTGDVHHQVRVDERATNAFSSTLPLPGMGVSGKALRPVNKTNFRAAGGLQW</sequence>
<keyword evidence="2" id="KW-1185">Reference proteome</keyword>
<comment type="caution">
    <text evidence="1">The sequence shown here is derived from an EMBL/GenBank/DDBJ whole genome shotgun (WGS) entry which is preliminary data.</text>
</comment>
<protein>
    <submittedName>
        <fullName evidence="1">Uncharacterized protein</fullName>
    </submittedName>
</protein>